<proteinExistence type="predicted"/>
<evidence type="ECO:0000313" key="2">
    <source>
        <dbReference type="Proteomes" id="UP000241856"/>
    </source>
</evidence>
<organism evidence="1 2">
    <name type="scientific">Enterobacter phage Ec_L1</name>
    <dbReference type="NCBI Taxonomy" id="2070180"/>
    <lineage>
        <taxon>Viruses</taxon>
        <taxon>Duplodnaviria</taxon>
        <taxon>Heunggongvirae</taxon>
        <taxon>Uroviricota</taxon>
        <taxon>Caudoviricetes</taxon>
        <taxon>Drexlerviridae</taxon>
        <taxon>Eclunavirus</taxon>
        <taxon>Eclunavirus EcL1</taxon>
    </lineage>
</organism>
<name>A0A2P0W9V6_9CAUD</name>
<accession>A0A2P0W9V6</accession>
<keyword evidence="2" id="KW-1185">Reference proteome</keyword>
<reference evidence="1 2" key="1">
    <citation type="submission" date="2017-12" db="EMBL/GenBank/DDBJ databases">
        <title>Genomic analysis of a novel phage Ec_L1 lytic to Enterobacter cloacae.</title>
        <authorList>
            <person name="Li Z."/>
            <person name="Ren H."/>
            <person name="Xu Y."/>
        </authorList>
    </citation>
    <scope>NUCLEOTIDE SEQUENCE [LARGE SCALE GENOMIC DNA]</scope>
</reference>
<evidence type="ECO:0000313" key="1">
    <source>
        <dbReference type="EMBL" id="AUV57145.1"/>
    </source>
</evidence>
<sequence>MSSTSHASSLRCVKCGVRDQVRVLKMKGKRYVCECACGHTYLSESVAAGAEYNRSKK</sequence>
<protein>
    <submittedName>
        <fullName evidence="1">Uncharacterized protein</fullName>
    </submittedName>
</protein>
<gene>
    <name evidence="1" type="ORF">Ec31</name>
</gene>
<dbReference type="Proteomes" id="UP000241856">
    <property type="component" value="Segment"/>
</dbReference>
<dbReference type="EMBL" id="MG732930">
    <property type="protein sequence ID" value="AUV57145.1"/>
    <property type="molecule type" value="Genomic_DNA"/>
</dbReference>